<dbReference type="STRING" id="597456.A0A0L7QW76"/>
<name>A0A0L7QW76_9HYME</name>
<keyword evidence="12" id="KW-1185">Reference proteome</keyword>
<gene>
    <name evidence="11" type="ORF">WH47_02576</name>
</gene>
<evidence type="ECO:0000256" key="1">
    <source>
        <dbReference type="ARBA" id="ARBA00004651"/>
    </source>
</evidence>
<evidence type="ECO:0000256" key="4">
    <source>
        <dbReference type="ARBA" id="ARBA00022692"/>
    </source>
</evidence>
<feature type="transmembrane region" description="Helical" evidence="10">
    <location>
        <begin position="125"/>
        <end position="144"/>
    </location>
</feature>
<protein>
    <recommendedName>
        <fullName evidence="10">Odorant receptor</fullName>
    </recommendedName>
</protein>
<evidence type="ECO:0000256" key="2">
    <source>
        <dbReference type="ARBA" id="ARBA00022475"/>
    </source>
</evidence>
<evidence type="ECO:0000256" key="9">
    <source>
        <dbReference type="ARBA" id="ARBA00023224"/>
    </source>
</evidence>
<dbReference type="Pfam" id="PF02949">
    <property type="entry name" value="7tm_6"/>
    <property type="match status" value="1"/>
</dbReference>
<keyword evidence="2" id="KW-1003">Cell membrane</keyword>
<comment type="similarity">
    <text evidence="10">Belongs to the insect chemoreceptor superfamily. Heteromeric odorant receptor channel (TC 1.A.69) family.</text>
</comment>
<keyword evidence="8 10" id="KW-0675">Receptor</keyword>
<dbReference type="GO" id="GO:0005886">
    <property type="term" value="C:plasma membrane"/>
    <property type="evidence" value="ECO:0007669"/>
    <property type="project" value="UniProtKB-SubCell"/>
</dbReference>
<keyword evidence="7 10" id="KW-0472">Membrane</keyword>
<feature type="transmembrane region" description="Helical" evidence="10">
    <location>
        <begin position="190"/>
        <end position="214"/>
    </location>
</feature>
<comment type="subcellular location">
    <subcellularLocation>
        <location evidence="1 10">Cell membrane</location>
        <topology evidence="1 10">Multi-pass membrane protein</topology>
    </subcellularLocation>
</comment>
<comment type="caution">
    <text evidence="10">Lacks conserved residue(s) required for the propagation of feature annotation.</text>
</comment>
<dbReference type="EMBL" id="KQ414716">
    <property type="protein sequence ID" value="KOC62873.1"/>
    <property type="molecule type" value="Genomic_DNA"/>
</dbReference>
<keyword evidence="3 10" id="KW-0716">Sensory transduction</keyword>
<evidence type="ECO:0000256" key="5">
    <source>
        <dbReference type="ARBA" id="ARBA00022725"/>
    </source>
</evidence>
<feature type="transmembrane region" description="Helical" evidence="10">
    <location>
        <begin position="289"/>
        <end position="310"/>
    </location>
</feature>
<evidence type="ECO:0000313" key="11">
    <source>
        <dbReference type="EMBL" id="KOC62873.1"/>
    </source>
</evidence>
<keyword evidence="6 10" id="KW-1133">Transmembrane helix</keyword>
<accession>A0A0L7QW76</accession>
<evidence type="ECO:0000256" key="6">
    <source>
        <dbReference type="ARBA" id="ARBA00022989"/>
    </source>
</evidence>
<evidence type="ECO:0000256" key="10">
    <source>
        <dbReference type="RuleBase" id="RU351113"/>
    </source>
</evidence>
<feature type="transmembrane region" description="Helical" evidence="10">
    <location>
        <begin position="31"/>
        <end position="48"/>
    </location>
</feature>
<proteinExistence type="inferred from homology"/>
<reference evidence="11 12" key="1">
    <citation type="submission" date="2015-07" db="EMBL/GenBank/DDBJ databases">
        <title>The genome of Habropoda laboriosa.</title>
        <authorList>
            <person name="Pan H."/>
            <person name="Kapheim K."/>
        </authorList>
    </citation>
    <scope>NUCLEOTIDE SEQUENCE [LARGE SCALE GENOMIC DNA]</scope>
    <source>
        <strain evidence="11">0110345459</strain>
    </source>
</reference>
<keyword evidence="9 10" id="KW-0807">Transducer</keyword>
<organism evidence="11 12">
    <name type="scientific">Habropoda laboriosa</name>
    <dbReference type="NCBI Taxonomy" id="597456"/>
    <lineage>
        <taxon>Eukaryota</taxon>
        <taxon>Metazoa</taxon>
        <taxon>Ecdysozoa</taxon>
        <taxon>Arthropoda</taxon>
        <taxon>Hexapoda</taxon>
        <taxon>Insecta</taxon>
        <taxon>Pterygota</taxon>
        <taxon>Neoptera</taxon>
        <taxon>Endopterygota</taxon>
        <taxon>Hymenoptera</taxon>
        <taxon>Apocrita</taxon>
        <taxon>Aculeata</taxon>
        <taxon>Apoidea</taxon>
        <taxon>Anthophila</taxon>
        <taxon>Apidae</taxon>
        <taxon>Habropoda</taxon>
    </lineage>
</organism>
<dbReference type="OrthoDB" id="6765072at2759"/>
<dbReference type="GO" id="GO:0007165">
    <property type="term" value="P:signal transduction"/>
    <property type="evidence" value="ECO:0007669"/>
    <property type="project" value="UniProtKB-KW"/>
</dbReference>
<evidence type="ECO:0000256" key="7">
    <source>
        <dbReference type="ARBA" id="ARBA00023136"/>
    </source>
</evidence>
<feature type="transmembrane region" description="Helical" evidence="10">
    <location>
        <begin position="60"/>
        <end position="82"/>
    </location>
</feature>
<dbReference type="Proteomes" id="UP000053825">
    <property type="component" value="Unassembled WGS sequence"/>
</dbReference>
<dbReference type="InterPro" id="IPR004117">
    <property type="entry name" value="7tm6_olfct_rcpt"/>
</dbReference>
<keyword evidence="5 10" id="KW-0552">Olfaction</keyword>
<dbReference type="PANTHER" id="PTHR21137">
    <property type="entry name" value="ODORANT RECEPTOR"/>
    <property type="match status" value="1"/>
</dbReference>
<dbReference type="GO" id="GO:0004984">
    <property type="term" value="F:olfactory receptor activity"/>
    <property type="evidence" value="ECO:0007669"/>
    <property type="project" value="InterPro"/>
</dbReference>
<evidence type="ECO:0000256" key="8">
    <source>
        <dbReference type="ARBA" id="ARBA00023170"/>
    </source>
</evidence>
<dbReference type="GO" id="GO:0005549">
    <property type="term" value="F:odorant binding"/>
    <property type="evidence" value="ECO:0007669"/>
    <property type="project" value="InterPro"/>
</dbReference>
<dbReference type="PANTHER" id="PTHR21137:SF35">
    <property type="entry name" value="ODORANT RECEPTOR 19A-RELATED"/>
    <property type="match status" value="1"/>
</dbReference>
<dbReference type="AlphaFoldDB" id="A0A0L7QW76"/>
<sequence>MTSTTIINRPLEYSLRLFGAWPDSSYSFLKSIIWSTIMATFLMFQYWYCITHIRSGLIDLLDGLSITLSNSLVFLKLIIIWLHSRTFYGILTTVFEDCNNYASTVENKRIMTDKAMLSSRISNFLIGYFSITFLVYSGLALVLFDEDQNGPVSKQRKFLIRMEFPFEATVSPRYEIILVVQFIFEAFIVYGAATSIALIAVLILHVGGQIDLLCQNMRDISRNHEKKVPQKLTIKDVVVRHQRIIRLSKNIETVFTYISLCQFLSNMLVICFISFVLVTSLNTEQTTGLILKCFPYYVAVNCEAFILCYTGEYLTSKSERITQSVYNFLWYDLKPREARIVLLIILRSQKELILTAGKFVNLSLAAFANMLKASASYVSVLHAMC</sequence>
<evidence type="ECO:0000256" key="3">
    <source>
        <dbReference type="ARBA" id="ARBA00022606"/>
    </source>
</evidence>
<keyword evidence="4 10" id="KW-0812">Transmembrane</keyword>
<evidence type="ECO:0000313" key="12">
    <source>
        <dbReference type="Proteomes" id="UP000053825"/>
    </source>
</evidence>
<feature type="transmembrane region" description="Helical" evidence="10">
    <location>
        <begin position="254"/>
        <end position="277"/>
    </location>
</feature>